<dbReference type="AlphaFoldDB" id="E1Z615"/>
<dbReference type="PRINTS" id="PR00111">
    <property type="entry name" value="ABHYDROLASE"/>
</dbReference>
<dbReference type="STRING" id="554065.E1Z615"/>
<keyword evidence="3" id="KW-1185">Reference proteome</keyword>
<feature type="domain" description="AB hydrolase-1" evidence="1">
    <location>
        <begin position="57"/>
        <end position="264"/>
    </location>
</feature>
<dbReference type="PANTHER" id="PTHR43194:SF2">
    <property type="entry name" value="PEROXISOMAL MEMBRANE PROTEIN LPX1"/>
    <property type="match status" value="1"/>
</dbReference>
<dbReference type="GeneID" id="17358333"/>
<evidence type="ECO:0000259" key="1">
    <source>
        <dbReference type="Pfam" id="PF00561"/>
    </source>
</evidence>
<dbReference type="InParanoid" id="E1Z615"/>
<dbReference type="OrthoDB" id="6431331at2759"/>
<name>E1Z615_CHLVA</name>
<organism evidence="3">
    <name type="scientific">Chlorella variabilis</name>
    <name type="common">Green alga</name>
    <dbReference type="NCBI Taxonomy" id="554065"/>
    <lineage>
        <taxon>Eukaryota</taxon>
        <taxon>Viridiplantae</taxon>
        <taxon>Chlorophyta</taxon>
        <taxon>core chlorophytes</taxon>
        <taxon>Trebouxiophyceae</taxon>
        <taxon>Chlorellales</taxon>
        <taxon>Chlorellaceae</taxon>
        <taxon>Chlorella clade</taxon>
        <taxon>Chlorella</taxon>
    </lineage>
</organism>
<dbReference type="RefSeq" id="XP_005850955.1">
    <property type="nucleotide sequence ID" value="XM_005850893.1"/>
</dbReference>
<dbReference type="PANTHER" id="PTHR43194">
    <property type="entry name" value="HYDROLASE ALPHA/BETA FOLD FAMILY"/>
    <property type="match status" value="1"/>
</dbReference>
<gene>
    <name evidence="2" type="ORF">CHLNCDRAFT_50366</name>
</gene>
<dbReference type="Pfam" id="PF00561">
    <property type="entry name" value="Abhydrolase_1"/>
    <property type="match status" value="1"/>
</dbReference>
<dbReference type="InterPro" id="IPR050228">
    <property type="entry name" value="Carboxylesterase_BioH"/>
</dbReference>
<reference evidence="2 3" key="1">
    <citation type="journal article" date="2010" name="Plant Cell">
        <title>The Chlorella variabilis NC64A genome reveals adaptation to photosymbiosis, coevolution with viruses, and cryptic sex.</title>
        <authorList>
            <person name="Blanc G."/>
            <person name="Duncan G."/>
            <person name="Agarkova I."/>
            <person name="Borodovsky M."/>
            <person name="Gurnon J."/>
            <person name="Kuo A."/>
            <person name="Lindquist E."/>
            <person name="Lucas S."/>
            <person name="Pangilinan J."/>
            <person name="Polle J."/>
            <person name="Salamov A."/>
            <person name="Terry A."/>
            <person name="Yamada T."/>
            <person name="Dunigan D.D."/>
            <person name="Grigoriev I.V."/>
            <person name="Claverie J.M."/>
            <person name="Van Etten J.L."/>
        </authorList>
    </citation>
    <scope>NUCLEOTIDE SEQUENCE [LARGE SCALE GENOMIC DNA]</scope>
    <source>
        <strain evidence="2 3">NC64A</strain>
    </source>
</reference>
<dbReference type="PRINTS" id="PR00412">
    <property type="entry name" value="EPOXHYDRLASE"/>
</dbReference>
<dbReference type="InterPro" id="IPR029058">
    <property type="entry name" value="AB_hydrolase_fold"/>
</dbReference>
<dbReference type="SUPFAM" id="SSF53474">
    <property type="entry name" value="alpha/beta-Hydrolases"/>
    <property type="match status" value="1"/>
</dbReference>
<dbReference type="InterPro" id="IPR000639">
    <property type="entry name" value="Epox_hydrolase-like"/>
</dbReference>
<sequence length="316" mass="34412">MVARAAELEEIDPMTGDIIGGTTMATEASERVEAGGFTWALRRGEVNEAAATPDKLPILCLHGIGSSSYTYRSLVRLLGEAGHEAIAVDWLGHGASSKPTSGFDYSAEAYVAALQQFVAAAGIRQPFALVVQGYVLGQYGLLYALENDESVAKLAILNTPLSQKTPLRPELAAYKNPVPFLRPKAGSKFAGDLFNAAGGPYAMTYRDAQAYDAPYQEEAAASEAIASIMAQLDWPALLRRVDEGYQSWRQPSLVLHGTSDQFIPFKSVFEWLESKRTCMRMGSSVEAKLGHMPQEDYPEAVAKELLRFFEFGADEK</sequence>
<dbReference type="InterPro" id="IPR000073">
    <property type="entry name" value="AB_hydrolase_1"/>
</dbReference>
<accession>E1Z615</accession>
<dbReference type="GO" id="GO:0003824">
    <property type="term" value="F:catalytic activity"/>
    <property type="evidence" value="ECO:0007669"/>
    <property type="project" value="InterPro"/>
</dbReference>
<dbReference type="Proteomes" id="UP000008141">
    <property type="component" value="Unassembled WGS sequence"/>
</dbReference>
<dbReference type="OMA" id="SKGFMAW"/>
<proteinExistence type="predicted"/>
<evidence type="ECO:0000313" key="2">
    <source>
        <dbReference type="EMBL" id="EFN58853.1"/>
    </source>
</evidence>
<dbReference type="eggNOG" id="KOG1454">
    <property type="taxonomic scope" value="Eukaryota"/>
</dbReference>
<dbReference type="Gene3D" id="3.40.50.1820">
    <property type="entry name" value="alpha/beta hydrolase"/>
    <property type="match status" value="1"/>
</dbReference>
<protein>
    <recommendedName>
        <fullName evidence="1">AB hydrolase-1 domain-containing protein</fullName>
    </recommendedName>
</protein>
<dbReference type="EMBL" id="GL433837">
    <property type="protein sequence ID" value="EFN58853.1"/>
    <property type="molecule type" value="Genomic_DNA"/>
</dbReference>
<dbReference type="KEGG" id="cvr:CHLNCDRAFT_50366"/>
<evidence type="ECO:0000313" key="3">
    <source>
        <dbReference type="Proteomes" id="UP000008141"/>
    </source>
</evidence>
<dbReference type="FunCoup" id="E1Z615">
    <property type="interactions" value="518"/>
</dbReference>